<dbReference type="InParanoid" id="H2YU43"/>
<dbReference type="GeneTree" id="ENSGT00530000068459"/>
<keyword evidence="4" id="KW-1185">Reference proteome</keyword>
<protein>
    <submittedName>
        <fullName evidence="3">Uncharacterized protein</fullName>
    </submittedName>
</protein>
<evidence type="ECO:0000313" key="3">
    <source>
        <dbReference type="Ensembl" id="ENSCSAVP00000008853.1"/>
    </source>
</evidence>
<reference evidence="4" key="1">
    <citation type="submission" date="2003-08" db="EMBL/GenBank/DDBJ databases">
        <authorList>
            <person name="Birren B."/>
            <person name="Nusbaum C."/>
            <person name="Abebe A."/>
            <person name="Abouelleil A."/>
            <person name="Adekoya E."/>
            <person name="Ait-zahra M."/>
            <person name="Allen N."/>
            <person name="Allen T."/>
            <person name="An P."/>
            <person name="Anderson M."/>
            <person name="Anderson S."/>
            <person name="Arachchi H."/>
            <person name="Armbruster J."/>
            <person name="Bachantsang P."/>
            <person name="Baldwin J."/>
            <person name="Barry A."/>
            <person name="Bayul T."/>
            <person name="Blitshsteyn B."/>
            <person name="Bloom T."/>
            <person name="Blye J."/>
            <person name="Boguslavskiy L."/>
            <person name="Borowsky M."/>
            <person name="Boukhgalter B."/>
            <person name="Brunache A."/>
            <person name="Butler J."/>
            <person name="Calixte N."/>
            <person name="Calvo S."/>
            <person name="Camarata J."/>
            <person name="Campo K."/>
            <person name="Chang J."/>
            <person name="Cheshatsang Y."/>
            <person name="Citroen M."/>
            <person name="Collymore A."/>
            <person name="Considine T."/>
            <person name="Cook A."/>
            <person name="Cooke P."/>
            <person name="Corum B."/>
            <person name="Cuomo C."/>
            <person name="David R."/>
            <person name="Dawoe T."/>
            <person name="Degray S."/>
            <person name="Dodge S."/>
            <person name="Dooley K."/>
            <person name="Dorje P."/>
            <person name="Dorjee K."/>
            <person name="Dorris L."/>
            <person name="Duffey N."/>
            <person name="Dupes A."/>
            <person name="Elkins T."/>
            <person name="Engels R."/>
            <person name="Erickson J."/>
            <person name="Farina A."/>
            <person name="Faro S."/>
            <person name="Ferreira P."/>
            <person name="Fischer H."/>
            <person name="Fitzgerald M."/>
            <person name="Foley K."/>
            <person name="Gage D."/>
            <person name="Galagan J."/>
            <person name="Gearin G."/>
            <person name="Gnerre S."/>
            <person name="Gnirke A."/>
            <person name="Goyette A."/>
            <person name="Graham J."/>
            <person name="Grandbois E."/>
            <person name="Gyaltsen K."/>
            <person name="Hafez N."/>
            <person name="Hagopian D."/>
            <person name="Hagos B."/>
            <person name="Hall J."/>
            <person name="Hatcher B."/>
            <person name="Heller A."/>
            <person name="Higgins H."/>
            <person name="Honan T."/>
            <person name="Horn A."/>
            <person name="Houde N."/>
            <person name="Hughes L."/>
            <person name="Hulme W."/>
            <person name="Husby E."/>
            <person name="Iliev I."/>
            <person name="Jaffe D."/>
            <person name="Jones C."/>
            <person name="Kamal M."/>
            <person name="Kamat A."/>
            <person name="Kamvysselis M."/>
            <person name="Karlsson E."/>
            <person name="Kells C."/>
            <person name="Kieu A."/>
            <person name="Kisner P."/>
            <person name="Kodira C."/>
            <person name="Kulbokas E."/>
            <person name="Labutti K."/>
            <person name="Lama D."/>
            <person name="Landers T."/>
            <person name="Leger J."/>
            <person name="Levine S."/>
            <person name="Lewis D."/>
            <person name="Lewis T."/>
            <person name="Lindblad-toh K."/>
            <person name="Liu X."/>
            <person name="Lokyitsang T."/>
            <person name="Lokyitsang Y."/>
            <person name="Lucien O."/>
            <person name="Lui A."/>
            <person name="Ma L.J."/>
            <person name="Mabbitt R."/>
            <person name="Macdonald J."/>
            <person name="Maclean C."/>
            <person name="Major J."/>
            <person name="Manning J."/>
            <person name="Marabella R."/>
            <person name="Maru K."/>
            <person name="Matthews C."/>
            <person name="Mauceli E."/>
            <person name="Mccarthy M."/>
            <person name="Mcdonough S."/>
            <person name="Mcghee T."/>
            <person name="Meldrim J."/>
            <person name="Meneus L."/>
            <person name="Mesirov J."/>
            <person name="Mihalev A."/>
            <person name="Mihova T."/>
            <person name="Mikkelsen T."/>
            <person name="Mlenga V."/>
            <person name="Moru K."/>
            <person name="Mozes J."/>
            <person name="Mulrain L."/>
            <person name="Munson G."/>
            <person name="Naylor J."/>
            <person name="Newes C."/>
            <person name="Nguyen C."/>
            <person name="Nguyen N."/>
            <person name="Nguyen T."/>
            <person name="Nicol R."/>
            <person name="Nielsen C."/>
            <person name="Nizzari M."/>
            <person name="Norbu C."/>
            <person name="Norbu N."/>
            <person name="O'donnell P."/>
            <person name="Okoawo O."/>
            <person name="O'leary S."/>
            <person name="Omotosho B."/>
            <person name="O'neill K."/>
            <person name="Osman S."/>
            <person name="Parker S."/>
            <person name="Perrin D."/>
            <person name="Phunkhang P."/>
            <person name="Piqani B."/>
            <person name="Purcell S."/>
            <person name="Rachupka T."/>
            <person name="Ramasamy U."/>
            <person name="Rameau R."/>
            <person name="Ray V."/>
            <person name="Raymond C."/>
            <person name="Retta R."/>
            <person name="Richardson S."/>
            <person name="Rise C."/>
            <person name="Rodriguez J."/>
            <person name="Rogers J."/>
            <person name="Rogov P."/>
            <person name="Rutman M."/>
            <person name="Schupbach R."/>
            <person name="Seaman C."/>
            <person name="Settipalli S."/>
            <person name="Sharpe T."/>
            <person name="Sheridan J."/>
            <person name="Sherpa N."/>
            <person name="Shi J."/>
            <person name="Smirnov S."/>
            <person name="Smith C."/>
            <person name="Sougnez C."/>
            <person name="Spencer B."/>
            <person name="Stalker J."/>
            <person name="Stange-thomann N."/>
            <person name="Stavropoulos S."/>
            <person name="Stetson K."/>
            <person name="Stone C."/>
            <person name="Stone S."/>
            <person name="Stubbs M."/>
            <person name="Talamas J."/>
            <person name="Tchuinga P."/>
            <person name="Tenzing P."/>
            <person name="Tesfaye S."/>
            <person name="Theodore J."/>
            <person name="Thoulutsang Y."/>
            <person name="Topham K."/>
            <person name="Towey S."/>
            <person name="Tsamla T."/>
            <person name="Tsomo N."/>
            <person name="Vallee D."/>
            <person name="Vassiliev H."/>
            <person name="Venkataraman V."/>
            <person name="Vinson J."/>
            <person name="Vo A."/>
            <person name="Wade C."/>
            <person name="Wang S."/>
            <person name="Wangchuk T."/>
            <person name="Wangdi T."/>
            <person name="Whittaker C."/>
            <person name="Wilkinson J."/>
            <person name="Wu Y."/>
            <person name="Wyman D."/>
            <person name="Yadav S."/>
            <person name="Yang S."/>
            <person name="Yang X."/>
            <person name="Yeager S."/>
            <person name="Yee E."/>
            <person name="Young G."/>
            <person name="Zainoun J."/>
            <person name="Zembeck L."/>
            <person name="Zimmer A."/>
            <person name="Zody M."/>
            <person name="Lander E."/>
        </authorList>
    </citation>
    <scope>NUCLEOTIDE SEQUENCE [LARGE SCALE GENOMIC DNA]</scope>
</reference>
<evidence type="ECO:0000256" key="2">
    <source>
        <dbReference type="SAM" id="Phobius"/>
    </source>
</evidence>
<dbReference type="AlphaFoldDB" id="H2YU43"/>
<keyword evidence="2" id="KW-0812">Transmembrane</keyword>
<feature type="transmembrane region" description="Helical" evidence="2">
    <location>
        <begin position="54"/>
        <end position="77"/>
    </location>
</feature>
<dbReference type="Ensembl" id="ENSCSAVT00000008967.1">
    <property type="protein sequence ID" value="ENSCSAVP00000008853.1"/>
    <property type="gene ID" value="ENSCSAVG00000005252.1"/>
</dbReference>
<keyword evidence="2" id="KW-1133">Transmembrane helix</keyword>
<evidence type="ECO:0000313" key="4">
    <source>
        <dbReference type="Proteomes" id="UP000007875"/>
    </source>
</evidence>
<accession>H2YU43</accession>
<name>H2YU43_CIOSA</name>
<organism evidence="3 4">
    <name type="scientific">Ciona savignyi</name>
    <name type="common">Pacific transparent sea squirt</name>
    <dbReference type="NCBI Taxonomy" id="51511"/>
    <lineage>
        <taxon>Eukaryota</taxon>
        <taxon>Metazoa</taxon>
        <taxon>Chordata</taxon>
        <taxon>Tunicata</taxon>
        <taxon>Ascidiacea</taxon>
        <taxon>Phlebobranchia</taxon>
        <taxon>Cionidae</taxon>
        <taxon>Ciona</taxon>
    </lineage>
</organism>
<feature type="compositionally biased region" description="Low complexity" evidence="1">
    <location>
        <begin position="27"/>
        <end position="37"/>
    </location>
</feature>
<feature type="region of interest" description="Disordered" evidence="1">
    <location>
        <begin position="23"/>
        <end position="44"/>
    </location>
</feature>
<reference evidence="3" key="3">
    <citation type="submission" date="2025-09" db="UniProtKB">
        <authorList>
            <consortium name="Ensembl"/>
        </authorList>
    </citation>
    <scope>IDENTIFICATION</scope>
</reference>
<keyword evidence="2" id="KW-0472">Membrane</keyword>
<dbReference type="HOGENOM" id="CLU_2189840_0_0_1"/>
<reference evidence="3" key="2">
    <citation type="submission" date="2025-08" db="UniProtKB">
        <authorList>
            <consortium name="Ensembl"/>
        </authorList>
    </citation>
    <scope>IDENTIFICATION</scope>
</reference>
<proteinExistence type="predicted"/>
<dbReference type="Proteomes" id="UP000007875">
    <property type="component" value="Unassembled WGS sequence"/>
</dbReference>
<sequence>MNRTTPTTTKIGLEVTNSTSLPSLEVTTSTTLPNSTTEPAGGGSFDGIVTKTHVGVIVACGAGGLLLLVCFIIYYRYKTITTRKRRFLRLTTGRPNYQEAARELTLPKN</sequence>
<evidence type="ECO:0000256" key="1">
    <source>
        <dbReference type="SAM" id="MobiDB-lite"/>
    </source>
</evidence>